<evidence type="ECO:0000259" key="7">
    <source>
        <dbReference type="PROSITE" id="PS51293"/>
    </source>
</evidence>
<dbReference type="EMBL" id="LXPE01000006">
    <property type="protein sequence ID" value="OBA27841.1"/>
    <property type="molecule type" value="Genomic_DNA"/>
</dbReference>
<feature type="domain" description="SANT" evidence="7">
    <location>
        <begin position="294"/>
        <end position="344"/>
    </location>
</feature>
<feature type="region of interest" description="Disordered" evidence="4">
    <location>
        <begin position="1"/>
        <end position="32"/>
    </location>
</feature>
<sequence>MSSEPVENNTTPAVVQEQQPINNTVEQTQPQQPKTISLNYTEELDKIKDIASTYLLQQTQPIIIPTYSKWFNIDTIHEIEVEYFKEFFNETDYSFKNSRTYKDCRDFMVNTYRLHPLEYLTITAVRRNLNLDIQSIIKIHQFLEKWGVINYQIDPRTRPSIMAPGYTGHFNVVLDTPRGLKMFIPEGVEVRDTKEDENGGEQKYELKRDYKLPLKENKYCKSDDYLTNSLNKKDSISKIKYVCQTCGVDCDNIVYHNLRDKSSNVCVSCFKEAKFLTIYSSSDFLRLNLNEDSIDENDWSSSDIFKLLEGIEMFENDWTKIAKYTNKSKEQCVMKFLTLPIEDDHFDKVVPETEKTKNENGYDFEEFIQKVLASLNDESKNKIIENSNLISQKYINETNVIIQELTKNKLEAINLKLEKIDSLEKKYTTVVSEYETRMKKLALAEQKFEQKLKHVNDKLKQQGINEEIVLEDETENTEEADVENVIKVEKADNPEKKEDEVESNGSGEKKSNGIIEKKVEYKIWAL</sequence>
<dbReference type="AlphaFoldDB" id="A0A1B7TGI7"/>
<keyword evidence="1" id="KW-0805">Transcription regulation</keyword>
<feature type="region of interest" description="Disordered" evidence="4">
    <location>
        <begin position="472"/>
        <end position="510"/>
    </location>
</feature>
<accession>A0A1B7TGI7</accession>
<dbReference type="FunFam" id="1.10.10.60:FF:000014">
    <property type="entry name" value="SWI/SNF complex subunit SMARCC2 isoform C"/>
    <property type="match status" value="1"/>
</dbReference>
<keyword evidence="3" id="KW-0539">Nucleus</keyword>
<organism evidence="8 9">
    <name type="scientific">Hanseniaspora valbyensis NRRL Y-1626</name>
    <dbReference type="NCBI Taxonomy" id="766949"/>
    <lineage>
        <taxon>Eukaryota</taxon>
        <taxon>Fungi</taxon>
        <taxon>Dikarya</taxon>
        <taxon>Ascomycota</taxon>
        <taxon>Saccharomycotina</taxon>
        <taxon>Saccharomycetes</taxon>
        <taxon>Saccharomycodales</taxon>
        <taxon>Saccharomycodaceae</taxon>
        <taxon>Hanseniaspora</taxon>
    </lineage>
</organism>
<feature type="compositionally biased region" description="Basic and acidic residues" evidence="4">
    <location>
        <begin position="484"/>
        <end position="499"/>
    </location>
</feature>
<evidence type="ECO:0000259" key="6">
    <source>
        <dbReference type="PROSITE" id="PS50934"/>
    </source>
</evidence>
<protein>
    <submittedName>
        <fullName evidence="8">SWIRM-domain-containing protein</fullName>
    </submittedName>
</protein>
<proteinExistence type="predicted"/>
<dbReference type="PROSITE" id="PS50090">
    <property type="entry name" value="MYB_LIKE"/>
    <property type="match status" value="1"/>
</dbReference>
<dbReference type="CDD" id="cd00167">
    <property type="entry name" value="SANT"/>
    <property type="match status" value="1"/>
</dbReference>
<dbReference type="GO" id="GO:0006355">
    <property type="term" value="P:regulation of DNA-templated transcription"/>
    <property type="evidence" value="ECO:0007669"/>
    <property type="project" value="UniProtKB-ARBA"/>
</dbReference>
<evidence type="ECO:0000256" key="3">
    <source>
        <dbReference type="ARBA" id="ARBA00023242"/>
    </source>
</evidence>
<dbReference type="InterPro" id="IPR017884">
    <property type="entry name" value="SANT_dom"/>
</dbReference>
<dbReference type="GO" id="GO:0006338">
    <property type="term" value="P:chromatin remodeling"/>
    <property type="evidence" value="ECO:0007669"/>
    <property type="project" value="UniProtKB-ARBA"/>
</dbReference>
<dbReference type="Gene3D" id="1.10.10.10">
    <property type="entry name" value="Winged helix-like DNA-binding domain superfamily/Winged helix DNA-binding domain"/>
    <property type="match status" value="1"/>
</dbReference>
<evidence type="ECO:0000256" key="4">
    <source>
        <dbReference type="SAM" id="MobiDB-lite"/>
    </source>
</evidence>
<dbReference type="OrthoDB" id="118550at2759"/>
<name>A0A1B7TGI7_9ASCO</name>
<feature type="compositionally biased region" description="Acidic residues" evidence="4">
    <location>
        <begin position="472"/>
        <end position="482"/>
    </location>
</feature>
<reference evidence="9" key="1">
    <citation type="journal article" date="2016" name="Proc. Natl. Acad. Sci. U.S.A.">
        <title>Comparative genomics of biotechnologically important yeasts.</title>
        <authorList>
            <person name="Riley R."/>
            <person name="Haridas S."/>
            <person name="Wolfe K.H."/>
            <person name="Lopes M.R."/>
            <person name="Hittinger C.T."/>
            <person name="Goeker M."/>
            <person name="Salamov A.A."/>
            <person name="Wisecaver J.H."/>
            <person name="Long T.M."/>
            <person name="Calvey C.H."/>
            <person name="Aerts A.L."/>
            <person name="Barry K.W."/>
            <person name="Choi C."/>
            <person name="Clum A."/>
            <person name="Coughlan A.Y."/>
            <person name="Deshpande S."/>
            <person name="Douglass A.P."/>
            <person name="Hanson S.J."/>
            <person name="Klenk H.-P."/>
            <person name="LaButti K.M."/>
            <person name="Lapidus A."/>
            <person name="Lindquist E.A."/>
            <person name="Lipzen A.M."/>
            <person name="Meier-Kolthoff J.P."/>
            <person name="Ohm R.A."/>
            <person name="Otillar R.P."/>
            <person name="Pangilinan J.L."/>
            <person name="Peng Y."/>
            <person name="Rokas A."/>
            <person name="Rosa C.A."/>
            <person name="Scheuner C."/>
            <person name="Sibirny A.A."/>
            <person name="Slot J.C."/>
            <person name="Stielow J.B."/>
            <person name="Sun H."/>
            <person name="Kurtzman C.P."/>
            <person name="Blackwell M."/>
            <person name="Grigoriev I.V."/>
            <person name="Jeffries T.W."/>
        </authorList>
    </citation>
    <scope>NUCLEOTIDE SEQUENCE [LARGE SCALE GENOMIC DNA]</scope>
    <source>
        <strain evidence="9">NRRL Y-1626</strain>
    </source>
</reference>
<dbReference type="InterPro" id="IPR036388">
    <property type="entry name" value="WH-like_DNA-bd_sf"/>
</dbReference>
<evidence type="ECO:0000313" key="8">
    <source>
        <dbReference type="EMBL" id="OBA27841.1"/>
    </source>
</evidence>
<dbReference type="InterPro" id="IPR001005">
    <property type="entry name" value="SANT/Myb"/>
</dbReference>
<feature type="domain" description="Myb-like" evidence="5">
    <location>
        <begin position="291"/>
        <end position="340"/>
    </location>
</feature>
<dbReference type="InterPro" id="IPR009057">
    <property type="entry name" value="Homeodomain-like_sf"/>
</dbReference>
<dbReference type="PROSITE" id="PS51293">
    <property type="entry name" value="SANT"/>
    <property type="match status" value="1"/>
</dbReference>
<keyword evidence="2" id="KW-0804">Transcription</keyword>
<keyword evidence="9" id="KW-1185">Reference proteome</keyword>
<comment type="caution">
    <text evidence="8">The sequence shown here is derived from an EMBL/GenBank/DDBJ whole genome shotgun (WGS) entry which is preliminary data.</text>
</comment>
<dbReference type="Pfam" id="PF04433">
    <property type="entry name" value="SWIRM"/>
    <property type="match status" value="1"/>
</dbReference>
<dbReference type="FunFam" id="1.10.10.10:FF:000020">
    <property type="entry name" value="SWI/SNF complex subunit SMARCC2 isoform c"/>
    <property type="match status" value="1"/>
</dbReference>
<evidence type="ECO:0000313" key="9">
    <source>
        <dbReference type="Proteomes" id="UP000092321"/>
    </source>
</evidence>
<dbReference type="Pfam" id="PF00249">
    <property type="entry name" value="Myb_DNA-binding"/>
    <property type="match status" value="1"/>
</dbReference>
<dbReference type="SMART" id="SM00717">
    <property type="entry name" value="SANT"/>
    <property type="match status" value="1"/>
</dbReference>
<feature type="domain" description="SWIRM" evidence="6">
    <location>
        <begin position="62"/>
        <end position="160"/>
    </location>
</feature>
<dbReference type="PROSITE" id="PS50934">
    <property type="entry name" value="SWIRM"/>
    <property type="match status" value="1"/>
</dbReference>
<evidence type="ECO:0000256" key="2">
    <source>
        <dbReference type="ARBA" id="ARBA00023163"/>
    </source>
</evidence>
<dbReference type="Proteomes" id="UP000092321">
    <property type="component" value="Unassembled WGS sequence"/>
</dbReference>
<dbReference type="SUPFAM" id="SSF46689">
    <property type="entry name" value="Homeodomain-like"/>
    <property type="match status" value="2"/>
</dbReference>
<dbReference type="InterPro" id="IPR007526">
    <property type="entry name" value="SWIRM"/>
</dbReference>
<evidence type="ECO:0000259" key="5">
    <source>
        <dbReference type="PROSITE" id="PS50090"/>
    </source>
</evidence>
<evidence type="ECO:0000256" key="1">
    <source>
        <dbReference type="ARBA" id="ARBA00023015"/>
    </source>
</evidence>
<gene>
    <name evidence="8" type="ORF">HANVADRAFT_51954</name>
</gene>
<dbReference type="Gene3D" id="1.10.10.60">
    <property type="entry name" value="Homeodomain-like"/>
    <property type="match status" value="1"/>
</dbReference>